<keyword evidence="5 8" id="KW-0418">Kinase</keyword>
<dbReference type="EMBL" id="JBHSMF010000002">
    <property type="protein sequence ID" value="MFC5496464.1"/>
    <property type="molecule type" value="Genomic_DNA"/>
</dbReference>
<accession>A0ABW0NC18</accession>
<keyword evidence="6" id="KW-0067">ATP-binding</keyword>
<comment type="catalytic activity">
    <reaction evidence="1">
        <text>ATP + protein L-histidine = ADP + protein N-phospho-L-histidine.</text>
        <dbReference type="EC" id="2.7.13.3"/>
    </reaction>
</comment>
<evidence type="ECO:0000256" key="2">
    <source>
        <dbReference type="ARBA" id="ARBA00012438"/>
    </source>
</evidence>
<keyword evidence="3" id="KW-0808">Transferase</keyword>
<protein>
    <recommendedName>
        <fullName evidence="2">histidine kinase</fullName>
        <ecNumber evidence="2">2.7.13.3</ecNumber>
    </recommendedName>
</protein>
<dbReference type="Gene3D" id="3.30.565.10">
    <property type="entry name" value="Histidine kinase-like ATPase, C-terminal domain"/>
    <property type="match status" value="1"/>
</dbReference>
<reference evidence="9" key="1">
    <citation type="journal article" date="2019" name="Int. J. Syst. Evol. Microbiol.">
        <title>The Global Catalogue of Microorganisms (GCM) 10K type strain sequencing project: providing services to taxonomists for standard genome sequencing and annotation.</title>
        <authorList>
            <consortium name="The Broad Institute Genomics Platform"/>
            <consortium name="The Broad Institute Genome Sequencing Center for Infectious Disease"/>
            <person name="Wu L."/>
            <person name="Ma J."/>
        </authorList>
    </citation>
    <scope>NUCLEOTIDE SEQUENCE [LARGE SCALE GENOMIC DNA]</scope>
    <source>
        <strain evidence="9">CCUG 57401</strain>
    </source>
</reference>
<comment type="caution">
    <text evidence="8">The sequence shown here is derived from an EMBL/GenBank/DDBJ whole genome shotgun (WGS) entry which is preliminary data.</text>
</comment>
<dbReference type="Pfam" id="PF02518">
    <property type="entry name" value="HATPase_c"/>
    <property type="match status" value="1"/>
</dbReference>
<dbReference type="PROSITE" id="PS50109">
    <property type="entry name" value="HIS_KIN"/>
    <property type="match status" value="1"/>
</dbReference>
<dbReference type="InterPro" id="IPR050980">
    <property type="entry name" value="2C_sensor_his_kinase"/>
</dbReference>
<dbReference type="SMART" id="SM00387">
    <property type="entry name" value="HATPase_c"/>
    <property type="match status" value="1"/>
</dbReference>
<dbReference type="PANTHER" id="PTHR44936:SF10">
    <property type="entry name" value="SENSOR PROTEIN RSTB"/>
    <property type="match status" value="1"/>
</dbReference>
<evidence type="ECO:0000313" key="8">
    <source>
        <dbReference type="EMBL" id="MFC5496464.1"/>
    </source>
</evidence>
<dbReference type="PANTHER" id="PTHR44936">
    <property type="entry name" value="SENSOR PROTEIN CREC"/>
    <property type="match status" value="1"/>
</dbReference>
<dbReference type="RefSeq" id="WP_376848483.1">
    <property type="nucleotide sequence ID" value="NZ_JBHSMF010000002.1"/>
</dbReference>
<sequence>MYRFLTNNRDELIARCKAKVAKRPRRAATSEQLRNGVPMFLEQLTRTLRAEDDGEAWESLKISGSSGGDVASLSELGVTATAHGKELLQLGYTIDQVVHDYGDLCQAITDMAVERDAPFSVDEFRTLNRCLDNAIADAVTSFSVQRDADILVKHTVEANQRLAVVVHELRTSAQVATLAVSALERGGLPISGATGGVLKRSLAAVTSLIDRTLSDVLLTNSVLMEGERFSVALLVAEAREGAALDASSAGSDLTVCEVDPLLGVEGNRAHLLAALAHLLRNAFKYTLPDTEVILHAYAVGNRVVIDVTDHCGGLSAAEAKTMFTPFSQRSGDQIDRGLRLSIARESVEADGGVMSVRDVPGTGCVFTIDLPRCALQAATDMRVTH</sequence>
<keyword evidence="4" id="KW-0547">Nucleotide-binding</keyword>
<evidence type="ECO:0000256" key="1">
    <source>
        <dbReference type="ARBA" id="ARBA00000085"/>
    </source>
</evidence>
<dbReference type="GO" id="GO:0016301">
    <property type="term" value="F:kinase activity"/>
    <property type="evidence" value="ECO:0007669"/>
    <property type="project" value="UniProtKB-KW"/>
</dbReference>
<evidence type="ECO:0000256" key="6">
    <source>
        <dbReference type="ARBA" id="ARBA00022840"/>
    </source>
</evidence>
<evidence type="ECO:0000259" key="7">
    <source>
        <dbReference type="PROSITE" id="PS50109"/>
    </source>
</evidence>
<dbReference type="InterPro" id="IPR036890">
    <property type="entry name" value="HATPase_C_sf"/>
</dbReference>
<name>A0ABW0NC18_9BURK</name>
<feature type="domain" description="Histidine kinase" evidence="7">
    <location>
        <begin position="164"/>
        <end position="374"/>
    </location>
</feature>
<evidence type="ECO:0000313" key="9">
    <source>
        <dbReference type="Proteomes" id="UP001596037"/>
    </source>
</evidence>
<dbReference type="PRINTS" id="PR00344">
    <property type="entry name" value="BCTRLSENSOR"/>
</dbReference>
<proteinExistence type="predicted"/>
<dbReference type="EC" id="2.7.13.3" evidence="2"/>
<dbReference type="SUPFAM" id="SSF55874">
    <property type="entry name" value="ATPase domain of HSP90 chaperone/DNA topoisomerase II/histidine kinase"/>
    <property type="match status" value="1"/>
</dbReference>
<dbReference type="InterPro" id="IPR004358">
    <property type="entry name" value="Sig_transdc_His_kin-like_C"/>
</dbReference>
<dbReference type="InterPro" id="IPR003594">
    <property type="entry name" value="HATPase_dom"/>
</dbReference>
<dbReference type="InterPro" id="IPR005467">
    <property type="entry name" value="His_kinase_dom"/>
</dbReference>
<evidence type="ECO:0000256" key="4">
    <source>
        <dbReference type="ARBA" id="ARBA00022741"/>
    </source>
</evidence>
<organism evidence="8 9">
    <name type="scientific">Caenimonas terrae</name>
    <dbReference type="NCBI Taxonomy" id="696074"/>
    <lineage>
        <taxon>Bacteria</taxon>
        <taxon>Pseudomonadati</taxon>
        <taxon>Pseudomonadota</taxon>
        <taxon>Betaproteobacteria</taxon>
        <taxon>Burkholderiales</taxon>
        <taxon>Comamonadaceae</taxon>
        <taxon>Caenimonas</taxon>
    </lineage>
</organism>
<gene>
    <name evidence="8" type="ORF">ACFPOE_02880</name>
</gene>
<evidence type="ECO:0000256" key="3">
    <source>
        <dbReference type="ARBA" id="ARBA00022679"/>
    </source>
</evidence>
<evidence type="ECO:0000256" key="5">
    <source>
        <dbReference type="ARBA" id="ARBA00022777"/>
    </source>
</evidence>
<dbReference type="Proteomes" id="UP001596037">
    <property type="component" value="Unassembled WGS sequence"/>
</dbReference>
<keyword evidence="9" id="KW-1185">Reference proteome</keyword>